<protein>
    <recommendedName>
        <fullName evidence="2">Rab GDP dissociation inhibitor</fullName>
    </recommendedName>
</protein>
<evidence type="ECO:0000256" key="2">
    <source>
        <dbReference type="RuleBase" id="RU363124"/>
    </source>
</evidence>
<evidence type="ECO:0000256" key="1">
    <source>
        <dbReference type="ARBA" id="ARBA00005593"/>
    </source>
</evidence>
<dbReference type="SUPFAM" id="SSF51905">
    <property type="entry name" value="FAD/NAD(P)-binding domain"/>
    <property type="match status" value="2"/>
</dbReference>
<dbReference type="Gene3D" id="3.50.50.60">
    <property type="entry name" value="FAD/NAD(P)-binding domain"/>
    <property type="match status" value="1"/>
</dbReference>
<dbReference type="GO" id="GO:0016192">
    <property type="term" value="P:vesicle-mediated transport"/>
    <property type="evidence" value="ECO:0007669"/>
    <property type="project" value="TreeGrafter"/>
</dbReference>
<dbReference type="InterPro" id="IPR000806">
    <property type="entry name" value="RabGDI"/>
</dbReference>
<dbReference type="GO" id="GO:0007264">
    <property type="term" value="P:small GTPase-mediated signal transduction"/>
    <property type="evidence" value="ECO:0007669"/>
    <property type="project" value="InterPro"/>
</dbReference>
<dbReference type="InterPro" id="IPR018203">
    <property type="entry name" value="GDP_dissociation_inhibitor"/>
</dbReference>
<dbReference type="Gene3D" id="1.10.405.10">
    <property type="entry name" value="Guanine Nucleotide Dissociation Inhibitor, domain 1"/>
    <property type="match status" value="1"/>
</dbReference>
<evidence type="ECO:0000313" key="4">
    <source>
        <dbReference type="Proteomes" id="UP000297245"/>
    </source>
</evidence>
<evidence type="ECO:0000313" key="3">
    <source>
        <dbReference type="EMBL" id="THV05991.1"/>
    </source>
</evidence>
<keyword evidence="4" id="KW-1185">Reference proteome</keyword>
<dbReference type="GO" id="GO:0005093">
    <property type="term" value="F:Rab GDP-dissociation inhibitor activity"/>
    <property type="evidence" value="ECO:0007669"/>
    <property type="project" value="InterPro"/>
</dbReference>
<comment type="similarity">
    <text evidence="1 2">Belongs to the Rab GDI family.</text>
</comment>
<organism evidence="3 4">
    <name type="scientific">Dendrothele bispora (strain CBS 962.96)</name>
    <dbReference type="NCBI Taxonomy" id="1314807"/>
    <lineage>
        <taxon>Eukaryota</taxon>
        <taxon>Fungi</taxon>
        <taxon>Dikarya</taxon>
        <taxon>Basidiomycota</taxon>
        <taxon>Agaricomycotina</taxon>
        <taxon>Agaricomycetes</taxon>
        <taxon>Agaricomycetidae</taxon>
        <taxon>Agaricales</taxon>
        <taxon>Agaricales incertae sedis</taxon>
        <taxon>Dendrothele</taxon>
    </lineage>
</organism>
<dbReference type="PRINTS" id="PR00892">
    <property type="entry name" value="RABGDI"/>
</dbReference>
<dbReference type="Pfam" id="PF00996">
    <property type="entry name" value="GDI"/>
    <property type="match status" value="1"/>
</dbReference>
<dbReference type="GO" id="GO:0005737">
    <property type="term" value="C:cytoplasm"/>
    <property type="evidence" value="ECO:0007669"/>
    <property type="project" value="TreeGrafter"/>
</dbReference>
<sequence>MDEEYDVIVLGTGLTECILSGLLSKEGKKVLHMDRNDYYGGESASLNLTQLYRKFRPDQTPPSELGRDRDYAVDLVPKFIIASGELTQILVHTEVTRYLEFKQIAGSFVYRDGRISKVPSTEMEAVKSPLMGLFEKRRAKKFFEFLQNWKDDDPSTHQGINLDKDSMKTIYEKFGLEPGTQDFIGHAMALYLDDDYITKPARATYDRIILYTSSMARYGKSPYIYPLYGLGELPQSFARLSAIYGGTYMLDKQIDEIVTDADGKFVGARSGDETVKAKQVIGDPSYFGAGRTSAGKIRVVEEGKVVRAICVLKHPIPGTDDSDSCQIIVPQNQVNRRNDIYVAMVSSTHNVCAKDVYLAIVSTVVETDKPELEIKPGLDLLGPIYDKFVSISSQYTPTSDGKADNIFITRSYDATSHFETVVEDVQDVWKRVTGTDLVLSKKEVEVQE</sequence>
<gene>
    <name evidence="3" type="ORF">K435DRAFT_744189</name>
</gene>
<dbReference type="PRINTS" id="PR00891">
    <property type="entry name" value="RABGDIREP"/>
</dbReference>
<proteinExistence type="inferred from homology"/>
<dbReference type="PANTHER" id="PTHR11787:SF8">
    <property type="entry name" value="RAB GDP DISSOCIATION INHIBITOR"/>
    <property type="match status" value="1"/>
</dbReference>
<name>A0A4S8MSY6_DENBC</name>
<dbReference type="GO" id="GO:0015031">
    <property type="term" value="P:protein transport"/>
    <property type="evidence" value="ECO:0007669"/>
    <property type="project" value="InterPro"/>
</dbReference>
<dbReference type="SUPFAM" id="SSF54373">
    <property type="entry name" value="FAD-linked reductases, C-terminal domain"/>
    <property type="match status" value="1"/>
</dbReference>
<dbReference type="OrthoDB" id="9446342at2759"/>
<dbReference type="EMBL" id="ML179045">
    <property type="protein sequence ID" value="THV05991.1"/>
    <property type="molecule type" value="Genomic_DNA"/>
</dbReference>
<dbReference type="FunFam" id="1.10.405.10:FF:000001">
    <property type="entry name" value="Rab GDP dissociation inhibitor"/>
    <property type="match status" value="1"/>
</dbReference>
<reference evidence="3 4" key="1">
    <citation type="journal article" date="2019" name="Nat. Ecol. Evol.">
        <title>Megaphylogeny resolves global patterns of mushroom evolution.</title>
        <authorList>
            <person name="Varga T."/>
            <person name="Krizsan K."/>
            <person name="Foldi C."/>
            <person name="Dima B."/>
            <person name="Sanchez-Garcia M."/>
            <person name="Sanchez-Ramirez S."/>
            <person name="Szollosi G.J."/>
            <person name="Szarkandi J.G."/>
            <person name="Papp V."/>
            <person name="Albert L."/>
            <person name="Andreopoulos W."/>
            <person name="Angelini C."/>
            <person name="Antonin V."/>
            <person name="Barry K.W."/>
            <person name="Bougher N.L."/>
            <person name="Buchanan P."/>
            <person name="Buyck B."/>
            <person name="Bense V."/>
            <person name="Catcheside P."/>
            <person name="Chovatia M."/>
            <person name="Cooper J."/>
            <person name="Damon W."/>
            <person name="Desjardin D."/>
            <person name="Finy P."/>
            <person name="Geml J."/>
            <person name="Haridas S."/>
            <person name="Hughes K."/>
            <person name="Justo A."/>
            <person name="Karasinski D."/>
            <person name="Kautmanova I."/>
            <person name="Kiss B."/>
            <person name="Kocsube S."/>
            <person name="Kotiranta H."/>
            <person name="LaButti K.M."/>
            <person name="Lechner B.E."/>
            <person name="Liimatainen K."/>
            <person name="Lipzen A."/>
            <person name="Lukacs Z."/>
            <person name="Mihaltcheva S."/>
            <person name="Morgado L.N."/>
            <person name="Niskanen T."/>
            <person name="Noordeloos M.E."/>
            <person name="Ohm R.A."/>
            <person name="Ortiz-Santana B."/>
            <person name="Ovrebo C."/>
            <person name="Racz N."/>
            <person name="Riley R."/>
            <person name="Savchenko A."/>
            <person name="Shiryaev A."/>
            <person name="Soop K."/>
            <person name="Spirin V."/>
            <person name="Szebenyi C."/>
            <person name="Tomsovsky M."/>
            <person name="Tulloss R.E."/>
            <person name="Uehling J."/>
            <person name="Grigoriev I.V."/>
            <person name="Vagvolgyi C."/>
            <person name="Papp T."/>
            <person name="Martin F.M."/>
            <person name="Miettinen O."/>
            <person name="Hibbett D.S."/>
            <person name="Nagy L.G."/>
        </authorList>
    </citation>
    <scope>NUCLEOTIDE SEQUENCE [LARGE SCALE GENOMIC DNA]</scope>
    <source>
        <strain evidence="3 4">CBS 962.96</strain>
    </source>
</reference>
<dbReference type="InterPro" id="IPR036188">
    <property type="entry name" value="FAD/NAD-bd_sf"/>
</dbReference>
<dbReference type="Proteomes" id="UP000297245">
    <property type="component" value="Unassembled WGS sequence"/>
</dbReference>
<accession>A0A4S8MSY6</accession>
<dbReference type="PANTHER" id="PTHR11787">
    <property type="entry name" value="RAB GDP-DISSOCIATION INHIBITOR"/>
    <property type="match status" value="1"/>
</dbReference>
<dbReference type="AlphaFoldDB" id="A0A4S8MSY6"/>
<dbReference type="Gene3D" id="3.30.519.10">
    <property type="entry name" value="Guanine Nucleotide Dissociation Inhibitor, domain 2"/>
    <property type="match status" value="1"/>
</dbReference>